<keyword evidence="1" id="KW-0812">Transmembrane</keyword>
<evidence type="ECO:0000313" key="2">
    <source>
        <dbReference type="EMBL" id="ESP93950.1"/>
    </source>
</evidence>
<reference evidence="2 3" key="1">
    <citation type="submission" date="2013-07" db="EMBL/GenBank/DDBJ databases">
        <title>Draft genome sequence of Pseudoalteromonas luteoviolacea 2ta16.</title>
        <authorList>
            <person name="Allen E.E."/>
            <person name="Azam F."/>
            <person name="Podell S."/>
        </authorList>
    </citation>
    <scope>NUCLEOTIDE SEQUENCE [LARGE SCALE GENOMIC DNA]</scope>
    <source>
        <strain evidence="2 3">2ta16</strain>
    </source>
</reference>
<proteinExistence type="predicted"/>
<keyword evidence="1" id="KW-1133">Transmembrane helix</keyword>
<protein>
    <submittedName>
        <fullName evidence="2">Uncharacterized protein</fullName>
    </submittedName>
</protein>
<evidence type="ECO:0000313" key="3">
    <source>
        <dbReference type="Proteomes" id="UP000017820"/>
    </source>
</evidence>
<evidence type="ECO:0000256" key="1">
    <source>
        <dbReference type="SAM" id="Phobius"/>
    </source>
</evidence>
<dbReference type="PATRIC" id="fig|1353533.3.peg.1807"/>
<keyword evidence="1" id="KW-0472">Membrane</keyword>
<dbReference type="EMBL" id="AUSV01000029">
    <property type="protein sequence ID" value="ESP93950.1"/>
    <property type="molecule type" value="Genomic_DNA"/>
</dbReference>
<feature type="transmembrane region" description="Helical" evidence="1">
    <location>
        <begin position="12"/>
        <end position="30"/>
    </location>
</feature>
<dbReference type="Proteomes" id="UP000017820">
    <property type="component" value="Unassembled WGS sequence"/>
</dbReference>
<dbReference type="AlphaFoldDB" id="V4HT15"/>
<sequence length="255" mass="28294">MATIDAILKTKISIKYVILLLISIYLIDTLTNRQSAVALADSHIDNQVDGVCLEVPVKHGVPLEGESPAPISMTSSEHDTKSNVFSLPEEQIGVTQLFTPNEDIHVSQARFSQLQSALAIKDIELYIQSQRERVDKNIATMFAQEPIDEEWAMPQQQVLTELFDTDGLSIYPFERAKCRSNQCAISVFVASDDEVRTLSMDLSSALDEQAGGHGALPMMIEKDPLTDEVTVYIARTMQGFNLSNTDVEFRQNTGL</sequence>
<dbReference type="RefSeq" id="WP_023398740.1">
    <property type="nucleotide sequence ID" value="NZ_AUSV01000029.1"/>
</dbReference>
<comment type="caution">
    <text evidence="2">The sequence shown here is derived from an EMBL/GenBank/DDBJ whole genome shotgun (WGS) entry which is preliminary data.</text>
</comment>
<accession>V4HT15</accession>
<gene>
    <name evidence="2" type="ORF">PL2TA16_02858</name>
</gene>
<name>V4HT15_PSEL2</name>
<organism evidence="2 3">
    <name type="scientific">Pseudoalteromonas luteoviolacea (strain 2ta16)</name>
    <dbReference type="NCBI Taxonomy" id="1353533"/>
    <lineage>
        <taxon>Bacteria</taxon>
        <taxon>Pseudomonadati</taxon>
        <taxon>Pseudomonadota</taxon>
        <taxon>Gammaproteobacteria</taxon>
        <taxon>Alteromonadales</taxon>
        <taxon>Pseudoalteromonadaceae</taxon>
        <taxon>Pseudoalteromonas</taxon>
    </lineage>
</organism>
<dbReference type="GeneID" id="29920298"/>